<dbReference type="PANTHER" id="PTHR47739:SF1">
    <property type="entry name" value="TRNA1(VAL) (ADENINE(37)-N6)-METHYLTRANSFERASE"/>
    <property type="match status" value="1"/>
</dbReference>
<accession>A0A170Y2G2</accession>
<sequence length="219" mass="24212">MKVGTDGVLLGAWAAVEEAKTILDVGTGSGLIALMAAQRNSAAHITAIDIEETSTIQAEENFNRSPWQERLTVHHASLEQYALTANTTFDAIISNPPYFHQSLHSPDKKRTLARHTAHFTQDTLLANCCELLSANGSIFLILPVTEGEILLTKAIDYQLFCTQKTLVFPTTSSNPKRLLIALTKTQQPLLEDTITIESGIRHHYSEDFASMLQAFYLKL</sequence>
<dbReference type="EMBL" id="BDCR01000001">
    <property type="protein sequence ID" value="GAT61453.1"/>
    <property type="molecule type" value="Genomic_DNA"/>
</dbReference>
<dbReference type="STRING" id="681398.PJIAN_132"/>
<dbReference type="GO" id="GO:0005737">
    <property type="term" value="C:cytoplasm"/>
    <property type="evidence" value="ECO:0007669"/>
    <property type="project" value="UniProtKB-SubCell"/>
</dbReference>
<dbReference type="HAMAP" id="MF_01872">
    <property type="entry name" value="tRNA_methyltr_YfiC"/>
    <property type="match status" value="1"/>
</dbReference>
<dbReference type="InterPro" id="IPR007848">
    <property type="entry name" value="Small_mtfrase_dom"/>
</dbReference>
<dbReference type="PROSITE" id="PS00092">
    <property type="entry name" value="N6_MTASE"/>
    <property type="match status" value="1"/>
</dbReference>
<keyword evidence="5 6" id="KW-0819">tRNA processing</keyword>
<gene>
    <name evidence="8" type="ORF">PJIAN_132</name>
</gene>
<comment type="similarity">
    <text evidence="6">Belongs to the methyltransferase superfamily. tRNA (adenine-N(6)-)-methyltransferase family.</text>
</comment>
<comment type="caution">
    <text evidence="8">The sequence shown here is derived from an EMBL/GenBank/DDBJ whole genome shotgun (WGS) entry which is preliminary data.</text>
</comment>
<name>A0A170Y2G2_9BACT</name>
<keyword evidence="4 6" id="KW-0949">S-adenosyl-L-methionine</keyword>
<dbReference type="InterPro" id="IPR022882">
    <property type="entry name" value="tRNA_adenine-N6_MeTrfase"/>
</dbReference>
<dbReference type="GO" id="GO:0003676">
    <property type="term" value="F:nucleic acid binding"/>
    <property type="evidence" value="ECO:0007669"/>
    <property type="project" value="InterPro"/>
</dbReference>
<keyword evidence="9" id="KW-1185">Reference proteome</keyword>
<reference evidence="9" key="1">
    <citation type="submission" date="2016-04" db="EMBL/GenBank/DDBJ databases">
        <title>Draft genome sequence of Paludibacter jiangxiensis strain NM7.</title>
        <authorList>
            <person name="Qiu Y."/>
            <person name="Matsuura N."/>
            <person name="Ohashi A."/>
            <person name="Tourlousse M.D."/>
            <person name="Sekiguchi Y."/>
        </authorList>
    </citation>
    <scope>NUCLEOTIDE SEQUENCE [LARGE SCALE GENOMIC DNA]</scope>
    <source>
        <strain evidence="9">NM7</strain>
    </source>
</reference>
<dbReference type="PRINTS" id="PR00507">
    <property type="entry name" value="N12N6MTFRASE"/>
</dbReference>
<dbReference type="AlphaFoldDB" id="A0A170Y2G2"/>
<dbReference type="Proteomes" id="UP000076586">
    <property type="component" value="Unassembled WGS sequence"/>
</dbReference>
<evidence type="ECO:0000259" key="7">
    <source>
        <dbReference type="Pfam" id="PF05175"/>
    </source>
</evidence>
<dbReference type="InterPro" id="IPR050210">
    <property type="entry name" value="tRNA_Adenine-N(6)_MTase"/>
</dbReference>
<dbReference type="SUPFAM" id="SSF53335">
    <property type="entry name" value="S-adenosyl-L-methionine-dependent methyltransferases"/>
    <property type="match status" value="1"/>
</dbReference>
<dbReference type="Pfam" id="PF05175">
    <property type="entry name" value="MTS"/>
    <property type="match status" value="1"/>
</dbReference>
<dbReference type="PANTHER" id="PTHR47739">
    <property type="entry name" value="TRNA1(VAL) (ADENINE(37)-N6)-METHYLTRANSFERASE"/>
    <property type="match status" value="1"/>
</dbReference>
<reference evidence="9" key="2">
    <citation type="journal article" date="2017" name="Genome Announc.">
        <title>Draft genome sequence of Paludibacter jiangxiensis NM7(T), a propionate-producing fermentative bacterium.</title>
        <authorList>
            <person name="Qiu Y.-L."/>
            <person name="Tourlousse D.M."/>
            <person name="Matsuura N."/>
            <person name="Ohashi A."/>
            <person name="Sekiguchi Y."/>
        </authorList>
    </citation>
    <scope>NUCLEOTIDE SEQUENCE [LARGE SCALE GENOMIC DNA]</scope>
    <source>
        <strain evidence="9">NM7</strain>
    </source>
</reference>
<comment type="function">
    <text evidence="6">Specifically methylates the adenine in position 37 of tRNA(1)(Val) (anticodon cmo5UAC).</text>
</comment>
<dbReference type="EC" id="2.1.1.223" evidence="6"/>
<evidence type="ECO:0000256" key="6">
    <source>
        <dbReference type="HAMAP-Rule" id="MF_01872"/>
    </source>
</evidence>
<comment type="catalytic activity">
    <reaction evidence="6">
        <text>adenosine(37) in tRNA1(Val) + S-adenosyl-L-methionine = N(6)-methyladenosine(37) in tRNA1(Val) + S-adenosyl-L-homocysteine + H(+)</text>
        <dbReference type="Rhea" id="RHEA:43160"/>
        <dbReference type="Rhea" id="RHEA-COMP:10369"/>
        <dbReference type="Rhea" id="RHEA-COMP:10370"/>
        <dbReference type="ChEBI" id="CHEBI:15378"/>
        <dbReference type="ChEBI" id="CHEBI:57856"/>
        <dbReference type="ChEBI" id="CHEBI:59789"/>
        <dbReference type="ChEBI" id="CHEBI:74411"/>
        <dbReference type="ChEBI" id="CHEBI:74449"/>
        <dbReference type="EC" id="2.1.1.223"/>
    </reaction>
</comment>
<evidence type="ECO:0000313" key="9">
    <source>
        <dbReference type="Proteomes" id="UP000076586"/>
    </source>
</evidence>
<organism evidence="8 9">
    <name type="scientific">Paludibacter jiangxiensis</name>
    <dbReference type="NCBI Taxonomy" id="681398"/>
    <lineage>
        <taxon>Bacteria</taxon>
        <taxon>Pseudomonadati</taxon>
        <taxon>Bacteroidota</taxon>
        <taxon>Bacteroidia</taxon>
        <taxon>Bacteroidales</taxon>
        <taxon>Paludibacteraceae</taxon>
        <taxon>Paludibacter</taxon>
    </lineage>
</organism>
<evidence type="ECO:0000256" key="5">
    <source>
        <dbReference type="ARBA" id="ARBA00022694"/>
    </source>
</evidence>
<protein>
    <recommendedName>
        <fullName evidence="6">tRNA1(Val) (adenine(37)-N6)-methyltransferase</fullName>
        <ecNumber evidence="6">2.1.1.223</ecNumber>
    </recommendedName>
    <alternativeName>
        <fullName evidence="6">tRNA m6A37 methyltransferase</fullName>
    </alternativeName>
</protein>
<evidence type="ECO:0000313" key="8">
    <source>
        <dbReference type="EMBL" id="GAT61453.1"/>
    </source>
</evidence>
<proteinExistence type="inferred from homology"/>
<dbReference type="GO" id="GO:0032259">
    <property type="term" value="P:methylation"/>
    <property type="evidence" value="ECO:0007669"/>
    <property type="project" value="UniProtKB-KW"/>
</dbReference>
<dbReference type="InterPro" id="IPR002052">
    <property type="entry name" value="DNA_methylase_N6_adenine_CS"/>
</dbReference>
<keyword evidence="2 6" id="KW-0489">Methyltransferase</keyword>
<comment type="subcellular location">
    <subcellularLocation>
        <location evidence="6">Cytoplasm</location>
    </subcellularLocation>
</comment>
<keyword evidence="1 6" id="KW-0963">Cytoplasm</keyword>
<keyword evidence="3 6" id="KW-0808">Transferase</keyword>
<dbReference type="Gene3D" id="3.40.50.150">
    <property type="entry name" value="Vaccinia Virus protein VP39"/>
    <property type="match status" value="1"/>
</dbReference>
<evidence type="ECO:0000256" key="4">
    <source>
        <dbReference type="ARBA" id="ARBA00022691"/>
    </source>
</evidence>
<evidence type="ECO:0000256" key="1">
    <source>
        <dbReference type="ARBA" id="ARBA00022490"/>
    </source>
</evidence>
<feature type="domain" description="Methyltransferase small" evidence="7">
    <location>
        <begin position="17"/>
        <end position="104"/>
    </location>
</feature>
<dbReference type="GO" id="GO:0016430">
    <property type="term" value="F:tRNA (adenine-N6)-methyltransferase activity"/>
    <property type="evidence" value="ECO:0007669"/>
    <property type="project" value="UniProtKB-UniRule"/>
</dbReference>
<dbReference type="CDD" id="cd02440">
    <property type="entry name" value="AdoMet_MTases"/>
    <property type="match status" value="1"/>
</dbReference>
<evidence type="ECO:0000256" key="2">
    <source>
        <dbReference type="ARBA" id="ARBA00022603"/>
    </source>
</evidence>
<dbReference type="InterPro" id="IPR029063">
    <property type="entry name" value="SAM-dependent_MTases_sf"/>
</dbReference>
<evidence type="ECO:0000256" key="3">
    <source>
        <dbReference type="ARBA" id="ARBA00022679"/>
    </source>
</evidence>
<dbReference type="GO" id="GO:0008033">
    <property type="term" value="P:tRNA processing"/>
    <property type="evidence" value="ECO:0007669"/>
    <property type="project" value="UniProtKB-UniRule"/>
</dbReference>